<protein>
    <submittedName>
        <fullName evidence="3">Cystatin-like fold lipoprotein</fullName>
    </submittedName>
</protein>
<comment type="caution">
    <text evidence="3">The sequence shown here is derived from an EMBL/GenBank/DDBJ whole genome shotgun (WGS) entry which is preliminary data.</text>
</comment>
<dbReference type="Pfam" id="PF14729">
    <property type="entry name" value="DUF4467"/>
    <property type="match status" value="1"/>
</dbReference>
<reference evidence="3" key="1">
    <citation type="submission" date="2023-02" db="EMBL/GenBank/DDBJ databases">
        <title>Draft Whole-Genome Sequences of Bacillus Strains of Potential Probiotic for Poultry.</title>
        <authorList>
            <person name="Ma L.M."/>
            <person name="Lopez-Guerra N."/>
            <person name="Zhang G."/>
        </authorList>
    </citation>
    <scope>NUCLEOTIDE SEQUENCE</scope>
    <source>
        <strain evidence="3">OSU1013-24</strain>
    </source>
</reference>
<accession>A0AAP3YGG2</accession>
<organism evidence="3 4">
    <name type="scientific">Bacillus amyloliquefaciens</name>
    <name type="common">Bacillus velezensis</name>
    <dbReference type="NCBI Taxonomy" id="1390"/>
    <lineage>
        <taxon>Bacteria</taxon>
        <taxon>Bacillati</taxon>
        <taxon>Bacillota</taxon>
        <taxon>Bacilli</taxon>
        <taxon>Bacillales</taxon>
        <taxon>Bacillaceae</taxon>
        <taxon>Bacillus</taxon>
        <taxon>Bacillus amyloliquefaciens group</taxon>
    </lineage>
</organism>
<dbReference type="EMBL" id="JARKHX010000005">
    <property type="protein sequence ID" value="MDF4195136.1"/>
    <property type="molecule type" value="Genomic_DNA"/>
</dbReference>
<dbReference type="AlphaFoldDB" id="A0AAP3YGG2"/>
<proteinExistence type="predicted"/>
<evidence type="ECO:0000256" key="1">
    <source>
        <dbReference type="SAM" id="Coils"/>
    </source>
</evidence>
<sequence>MEVQVLSAASMLPRVVDALGIFLRKIHLLLYSRPYDLSVTFILLLTACGGSKYDNAINEVMKQEKKVRKEMRADSDEYKRDNAIIRVYDDGKYIQLAFYQPEESSRKLTAYSYYEKLGDSYEEMTHMPGDSDGDRLGLYKKTPDYKEVKSKETKTMCLFIPDRGTIVSPLSCCVRASMLKCYVDLIIKFRFKEIYL</sequence>
<keyword evidence="3" id="KW-0449">Lipoprotein</keyword>
<feature type="domain" description="DUF4467" evidence="2">
    <location>
        <begin position="53"/>
        <end position="149"/>
    </location>
</feature>
<dbReference type="InterPro" id="IPR028075">
    <property type="entry name" value="DUF4467"/>
</dbReference>
<evidence type="ECO:0000313" key="3">
    <source>
        <dbReference type="EMBL" id="MDF4195136.1"/>
    </source>
</evidence>
<evidence type="ECO:0000259" key="2">
    <source>
        <dbReference type="Pfam" id="PF14729"/>
    </source>
</evidence>
<feature type="coiled-coil region" evidence="1">
    <location>
        <begin position="53"/>
        <end position="81"/>
    </location>
</feature>
<dbReference type="Gene3D" id="3.10.450.560">
    <property type="match status" value="1"/>
</dbReference>
<name>A0AAP3YGG2_BACAM</name>
<evidence type="ECO:0000313" key="4">
    <source>
        <dbReference type="Proteomes" id="UP001222377"/>
    </source>
</evidence>
<keyword evidence="1" id="KW-0175">Coiled coil</keyword>
<dbReference type="Proteomes" id="UP001222377">
    <property type="component" value="Unassembled WGS sequence"/>
</dbReference>
<gene>
    <name evidence="3" type="ORF">PV946_15410</name>
</gene>